<organism evidence="2 3">
    <name type="scientific">Ophiophagus hannah</name>
    <name type="common">King cobra</name>
    <name type="synonym">Naja hannah</name>
    <dbReference type="NCBI Taxonomy" id="8665"/>
    <lineage>
        <taxon>Eukaryota</taxon>
        <taxon>Metazoa</taxon>
        <taxon>Chordata</taxon>
        <taxon>Craniata</taxon>
        <taxon>Vertebrata</taxon>
        <taxon>Euteleostomi</taxon>
        <taxon>Lepidosauria</taxon>
        <taxon>Squamata</taxon>
        <taxon>Bifurcata</taxon>
        <taxon>Unidentata</taxon>
        <taxon>Episquamata</taxon>
        <taxon>Toxicofera</taxon>
        <taxon>Serpentes</taxon>
        <taxon>Colubroidea</taxon>
        <taxon>Elapidae</taxon>
        <taxon>Elapinae</taxon>
        <taxon>Ophiophagus</taxon>
    </lineage>
</organism>
<evidence type="ECO:0000313" key="3">
    <source>
        <dbReference type="Proteomes" id="UP000018936"/>
    </source>
</evidence>
<accession>V8N4R2</accession>
<feature type="non-terminal residue" evidence="2">
    <location>
        <position position="1"/>
    </location>
</feature>
<dbReference type="EMBL" id="AZIM01019497">
    <property type="protein sequence ID" value="ETE56522.1"/>
    <property type="molecule type" value="Genomic_DNA"/>
</dbReference>
<comment type="caution">
    <text evidence="2">The sequence shown here is derived from an EMBL/GenBank/DDBJ whole genome shotgun (WGS) entry which is preliminary data.</text>
</comment>
<evidence type="ECO:0000313" key="2">
    <source>
        <dbReference type="EMBL" id="ETE56522.1"/>
    </source>
</evidence>
<protein>
    <submittedName>
        <fullName evidence="2">Uncharacterized protein</fullName>
    </submittedName>
</protein>
<proteinExistence type="predicted"/>
<feature type="region of interest" description="Disordered" evidence="1">
    <location>
        <begin position="1"/>
        <end position="40"/>
    </location>
</feature>
<name>V8N4R2_OPHHA</name>
<sequence>MKERKEKREGEWKEINEGREGEMKEGSRGEPPVLQRKGGWEIEKMGPLLITRESRLGSPF</sequence>
<reference evidence="2 3" key="1">
    <citation type="journal article" date="2013" name="Proc. Natl. Acad. Sci. U.S.A.">
        <title>The king cobra genome reveals dynamic gene evolution and adaptation in the snake venom system.</title>
        <authorList>
            <person name="Vonk F.J."/>
            <person name="Casewell N.R."/>
            <person name="Henkel C.V."/>
            <person name="Heimberg A.M."/>
            <person name="Jansen H.J."/>
            <person name="McCleary R.J."/>
            <person name="Kerkkamp H.M."/>
            <person name="Vos R.A."/>
            <person name="Guerreiro I."/>
            <person name="Calvete J.J."/>
            <person name="Wuster W."/>
            <person name="Woods A.E."/>
            <person name="Logan J.M."/>
            <person name="Harrison R.A."/>
            <person name="Castoe T.A."/>
            <person name="de Koning A.P."/>
            <person name="Pollock D.D."/>
            <person name="Yandell M."/>
            <person name="Calderon D."/>
            <person name="Renjifo C."/>
            <person name="Currier R.B."/>
            <person name="Salgado D."/>
            <person name="Pla D."/>
            <person name="Sanz L."/>
            <person name="Hyder A.S."/>
            <person name="Ribeiro J.M."/>
            <person name="Arntzen J.W."/>
            <person name="van den Thillart G.E."/>
            <person name="Boetzer M."/>
            <person name="Pirovano W."/>
            <person name="Dirks R.P."/>
            <person name="Spaink H.P."/>
            <person name="Duboule D."/>
            <person name="McGlinn E."/>
            <person name="Kini R.M."/>
            <person name="Richardson M.K."/>
        </authorList>
    </citation>
    <scope>NUCLEOTIDE SEQUENCE</scope>
    <source>
        <tissue evidence="2">Blood</tissue>
    </source>
</reference>
<feature type="compositionally biased region" description="Basic and acidic residues" evidence="1">
    <location>
        <begin position="1"/>
        <end position="28"/>
    </location>
</feature>
<evidence type="ECO:0000256" key="1">
    <source>
        <dbReference type="SAM" id="MobiDB-lite"/>
    </source>
</evidence>
<dbReference type="Proteomes" id="UP000018936">
    <property type="component" value="Unassembled WGS sequence"/>
</dbReference>
<dbReference type="AlphaFoldDB" id="V8N4R2"/>
<gene>
    <name evidence="2" type="ORF">L345_17767</name>
</gene>
<keyword evidence="3" id="KW-1185">Reference proteome</keyword>